<dbReference type="Pfam" id="PF06974">
    <property type="entry name" value="WS_DGAT_C"/>
    <property type="match status" value="1"/>
</dbReference>
<evidence type="ECO:0000313" key="14">
    <source>
        <dbReference type="EMBL" id="BBX03522.1"/>
    </source>
</evidence>
<organism evidence="14 15">
    <name type="scientific">Mycolicibacterium moriokaense</name>
    <dbReference type="NCBI Taxonomy" id="39691"/>
    <lineage>
        <taxon>Bacteria</taxon>
        <taxon>Bacillati</taxon>
        <taxon>Actinomycetota</taxon>
        <taxon>Actinomycetes</taxon>
        <taxon>Mycobacteriales</taxon>
        <taxon>Mycobacteriaceae</taxon>
        <taxon>Mycolicibacterium</taxon>
    </lineage>
</organism>
<evidence type="ECO:0000256" key="11">
    <source>
        <dbReference type="RuleBase" id="RU361241"/>
    </source>
</evidence>
<dbReference type="GO" id="GO:0051701">
    <property type="term" value="P:biological process involved in interaction with host"/>
    <property type="evidence" value="ECO:0007669"/>
    <property type="project" value="TreeGrafter"/>
</dbReference>
<dbReference type="InterPro" id="IPR009721">
    <property type="entry name" value="O-acyltransferase_WSD1_C"/>
</dbReference>
<evidence type="ECO:0000256" key="1">
    <source>
        <dbReference type="ARBA" id="ARBA00004771"/>
    </source>
</evidence>
<dbReference type="PANTHER" id="PTHR31650:SF1">
    <property type="entry name" value="WAX ESTER SYNTHASE_DIACYLGLYCEROL ACYLTRANSFERASE 4-RELATED"/>
    <property type="match status" value="1"/>
</dbReference>
<dbReference type="EC" id="2.3.1.20" evidence="4 11"/>
<dbReference type="Pfam" id="PF03007">
    <property type="entry name" value="WS_DGAT_cat"/>
    <property type="match status" value="1"/>
</dbReference>
<dbReference type="GO" id="GO:0005886">
    <property type="term" value="C:plasma membrane"/>
    <property type="evidence" value="ECO:0007669"/>
    <property type="project" value="TreeGrafter"/>
</dbReference>
<evidence type="ECO:0000256" key="7">
    <source>
        <dbReference type="ARBA" id="ARBA00022798"/>
    </source>
</evidence>
<feature type="domain" description="O-acyltransferase WSD1 C-terminal" evidence="13">
    <location>
        <begin position="317"/>
        <end position="461"/>
    </location>
</feature>
<evidence type="ECO:0000256" key="5">
    <source>
        <dbReference type="ARBA" id="ARBA00022516"/>
    </source>
</evidence>
<dbReference type="EMBL" id="AP022560">
    <property type="protein sequence ID" value="BBX03522.1"/>
    <property type="molecule type" value="Genomic_DNA"/>
</dbReference>
<evidence type="ECO:0000313" key="15">
    <source>
        <dbReference type="Proteomes" id="UP000466681"/>
    </source>
</evidence>
<dbReference type="InterPro" id="IPR004255">
    <property type="entry name" value="O-acyltransferase_WSD1_N"/>
</dbReference>
<evidence type="ECO:0000259" key="13">
    <source>
        <dbReference type="Pfam" id="PF06974"/>
    </source>
</evidence>
<comment type="pathway">
    <text evidence="2">Lipid metabolism.</text>
</comment>
<dbReference type="GO" id="GO:0019432">
    <property type="term" value="P:triglyceride biosynthetic process"/>
    <property type="evidence" value="ECO:0007669"/>
    <property type="project" value="TreeGrafter"/>
</dbReference>
<dbReference type="InterPro" id="IPR014292">
    <property type="entry name" value="Acyl_transf_WS/DGAT"/>
</dbReference>
<keyword evidence="15" id="KW-1185">Reference proteome</keyword>
<feature type="domain" description="O-acyltransferase WSD1-like N-terminal" evidence="12">
    <location>
        <begin position="18"/>
        <end position="274"/>
    </location>
</feature>
<evidence type="ECO:0000256" key="10">
    <source>
        <dbReference type="ARBA" id="ARBA00048109"/>
    </source>
</evidence>
<dbReference type="PANTHER" id="PTHR31650">
    <property type="entry name" value="O-ACYLTRANSFERASE (WSD1-LIKE) FAMILY PROTEIN"/>
    <property type="match status" value="1"/>
</dbReference>
<sequence length="483" mass="52046">MPLPLSSEKVDSGPMEQLTTLDAGFLHAEDSDRHVSLAIGAVAVLAGPMPDFDSLTATIGDRVLSVPRFTQVLRTQPLDLGAPSWVEDTDLDFSHHIRRAALPAPGDDAALSRWVADVMERRLDRDRPLWECWVVDGLSQNRWAILMKVHHCIADGIAASHLLSRICDGGAVDTFATEIRAAQRSTRRPRLPARSLNPIDWIAGAWRTSLSVTAAAAHALQGAAEIAGGLLRPAAPSSLTGPLTSMRRYASVEVSLEDVEKICAGFGVTVNDVALTAITDSYRTMLLSRGELPRPDSLRTLVPVSVRSADAADETDNRVSVMLPCLPVEKADPIEQLQSVHARLMRTKASGQRQAGNIFVTAAKAVPFPLTAWTVRTLTRLPQRGVVTLATNVPGPRKRLYVKGREVVRLLPIPPLAMNLRTGIAIMSYADHLAFGIIGDYDAAPDVDELACGIERAIARLTAVSGGHWRSTPVGTLALVRGS</sequence>
<dbReference type="GO" id="GO:0001666">
    <property type="term" value="P:response to hypoxia"/>
    <property type="evidence" value="ECO:0007669"/>
    <property type="project" value="TreeGrafter"/>
</dbReference>
<evidence type="ECO:0000256" key="3">
    <source>
        <dbReference type="ARBA" id="ARBA00009587"/>
    </source>
</evidence>
<comment type="pathway">
    <text evidence="1 11">Glycerolipid metabolism; triacylglycerol biosynthesis.</text>
</comment>
<dbReference type="Proteomes" id="UP000466681">
    <property type="component" value="Chromosome"/>
</dbReference>
<dbReference type="Gene3D" id="3.30.559.10">
    <property type="entry name" value="Chloramphenicol acetyltransferase-like domain"/>
    <property type="match status" value="1"/>
</dbReference>
<evidence type="ECO:0000256" key="6">
    <source>
        <dbReference type="ARBA" id="ARBA00022679"/>
    </source>
</evidence>
<evidence type="ECO:0000256" key="2">
    <source>
        <dbReference type="ARBA" id="ARBA00005189"/>
    </source>
</evidence>
<proteinExistence type="inferred from homology"/>
<evidence type="ECO:0000256" key="8">
    <source>
        <dbReference type="ARBA" id="ARBA00023098"/>
    </source>
</evidence>
<keyword evidence="9 11" id="KW-0012">Acyltransferase</keyword>
<evidence type="ECO:0000256" key="4">
    <source>
        <dbReference type="ARBA" id="ARBA00013244"/>
    </source>
</evidence>
<keyword evidence="7 11" id="KW-0319">Glycerol metabolism</keyword>
<dbReference type="SUPFAM" id="SSF52777">
    <property type="entry name" value="CoA-dependent acyltransferases"/>
    <property type="match status" value="1"/>
</dbReference>
<dbReference type="KEGG" id="mmor:MMOR_44580"/>
<dbReference type="GO" id="GO:0071731">
    <property type="term" value="P:response to nitric oxide"/>
    <property type="evidence" value="ECO:0007669"/>
    <property type="project" value="TreeGrafter"/>
</dbReference>
<dbReference type="AlphaFoldDB" id="A0AAD1HDR7"/>
<evidence type="ECO:0000256" key="9">
    <source>
        <dbReference type="ARBA" id="ARBA00023315"/>
    </source>
</evidence>
<dbReference type="NCBIfam" id="TIGR02946">
    <property type="entry name" value="acyl_WS_DGAT"/>
    <property type="match status" value="1"/>
</dbReference>
<evidence type="ECO:0000259" key="12">
    <source>
        <dbReference type="Pfam" id="PF03007"/>
    </source>
</evidence>
<keyword evidence="8 11" id="KW-0443">Lipid metabolism</keyword>
<dbReference type="GO" id="GO:0006071">
    <property type="term" value="P:glycerol metabolic process"/>
    <property type="evidence" value="ECO:0007669"/>
    <property type="project" value="UniProtKB-KW"/>
</dbReference>
<protein>
    <recommendedName>
        <fullName evidence="4 11">Diacylglycerol O-acyltransferase</fullName>
        <ecNumber evidence="4 11">2.3.1.20</ecNumber>
    </recommendedName>
</protein>
<keyword evidence="5 11" id="KW-0444">Lipid biosynthesis</keyword>
<dbReference type="GO" id="GO:0004144">
    <property type="term" value="F:diacylglycerol O-acyltransferase activity"/>
    <property type="evidence" value="ECO:0007669"/>
    <property type="project" value="UniProtKB-EC"/>
</dbReference>
<reference evidence="14 15" key="1">
    <citation type="journal article" date="2019" name="Emerg. Microbes Infect.">
        <title>Comprehensive subspecies identification of 175 nontuberculous mycobacteria species based on 7547 genomic profiles.</title>
        <authorList>
            <person name="Matsumoto Y."/>
            <person name="Kinjo T."/>
            <person name="Motooka D."/>
            <person name="Nabeya D."/>
            <person name="Jung N."/>
            <person name="Uechi K."/>
            <person name="Horii T."/>
            <person name="Iida T."/>
            <person name="Fujita J."/>
            <person name="Nakamura S."/>
        </authorList>
    </citation>
    <scope>NUCLEOTIDE SEQUENCE [LARGE SCALE GENOMIC DNA]</scope>
    <source>
        <strain evidence="14 15">JCM 6375</strain>
    </source>
</reference>
<dbReference type="InterPro" id="IPR045034">
    <property type="entry name" value="O-acyltransferase_WSD1-like"/>
</dbReference>
<name>A0AAD1HDR7_9MYCO</name>
<comment type="catalytic activity">
    <reaction evidence="10 11">
        <text>an acyl-CoA + a 1,2-diacyl-sn-glycerol = a triacyl-sn-glycerol + CoA</text>
        <dbReference type="Rhea" id="RHEA:10868"/>
        <dbReference type="ChEBI" id="CHEBI:17815"/>
        <dbReference type="ChEBI" id="CHEBI:57287"/>
        <dbReference type="ChEBI" id="CHEBI:58342"/>
        <dbReference type="ChEBI" id="CHEBI:64615"/>
        <dbReference type="EC" id="2.3.1.20"/>
    </reaction>
</comment>
<keyword evidence="6 11" id="KW-0808">Transferase</keyword>
<accession>A0AAD1HDR7</accession>
<comment type="similarity">
    <text evidence="3 11">Belongs to the long-chain O-acyltransferase family.</text>
</comment>
<dbReference type="InterPro" id="IPR023213">
    <property type="entry name" value="CAT-like_dom_sf"/>
</dbReference>
<gene>
    <name evidence="14" type="ORF">MMOR_44580</name>
</gene>